<dbReference type="InterPro" id="IPR020946">
    <property type="entry name" value="Flavin_mOase-like"/>
</dbReference>
<reference evidence="8" key="3">
    <citation type="submission" date="2015-06" db="UniProtKB">
        <authorList>
            <consortium name="EnsemblMetazoa"/>
        </authorList>
    </citation>
    <scope>IDENTIFICATION</scope>
</reference>
<dbReference type="EnsemblMetazoa" id="CapteT218404">
    <property type="protein sequence ID" value="CapteP218404"/>
    <property type="gene ID" value="CapteG218404"/>
</dbReference>
<protein>
    <recommendedName>
        <fullName evidence="5">Flavin-containing monooxygenase</fullName>
        <ecNumber evidence="5">1.-.-.-</ecNumber>
    </recommendedName>
</protein>
<evidence type="ECO:0000259" key="6">
    <source>
        <dbReference type="Pfam" id="PF13454"/>
    </source>
</evidence>
<gene>
    <name evidence="7" type="ORF">CAPTEDRAFT_218404</name>
</gene>
<evidence type="ECO:0000256" key="2">
    <source>
        <dbReference type="ARBA" id="ARBA00022630"/>
    </source>
</evidence>
<dbReference type="PANTHER" id="PTHR23023">
    <property type="entry name" value="DIMETHYLANILINE MONOOXYGENASE"/>
    <property type="match status" value="1"/>
</dbReference>
<comment type="similarity">
    <text evidence="1 5">Belongs to the FMO family.</text>
</comment>
<accession>R7URH2</accession>
<reference evidence="7 9" key="2">
    <citation type="journal article" date="2013" name="Nature">
        <title>Insights into bilaterian evolution from three spiralian genomes.</title>
        <authorList>
            <person name="Simakov O."/>
            <person name="Marletaz F."/>
            <person name="Cho S.J."/>
            <person name="Edsinger-Gonzales E."/>
            <person name="Havlak P."/>
            <person name="Hellsten U."/>
            <person name="Kuo D.H."/>
            <person name="Larsson T."/>
            <person name="Lv J."/>
            <person name="Arendt D."/>
            <person name="Savage R."/>
            <person name="Osoegawa K."/>
            <person name="de Jong P."/>
            <person name="Grimwood J."/>
            <person name="Chapman J.A."/>
            <person name="Shapiro H."/>
            <person name="Aerts A."/>
            <person name="Otillar R.P."/>
            <person name="Terry A.Y."/>
            <person name="Boore J.L."/>
            <person name="Grigoriev I.V."/>
            <person name="Lindberg D.R."/>
            <person name="Seaver E.C."/>
            <person name="Weisblat D.A."/>
            <person name="Putnam N.H."/>
            <person name="Rokhsar D.S."/>
        </authorList>
    </citation>
    <scope>NUCLEOTIDE SEQUENCE</scope>
    <source>
        <strain evidence="7 9">I ESC-2004</strain>
    </source>
</reference>
<keyword evidence="3 5" id="KW-0274">FAD</keyword>
<dbReference type="SUPFAM" id="SSF51905">
    <property type="entry name" value="FAD/NAD(P)-binding domain"/>
    <property type="match status" value="2"/>
</dbReference>
<dbReference type="AlphaFoldDB" id="R7URH2"/>
<evidence type="ECO:0000256" key="4">
    <source>
        <dbReference type="ARBA" id="ARBA00023002"/>
    </source>
</evidence>
<dbReference type="InterPro" id="IPR050346">
    <property type="entry name" value="FMO-like"/>
</dbReference>
<dbReference type="InterPro" id="IPR038732">
    <property type="entry name" value="HpyO/CreE_NAD-binding"/>
</dbReference>
<keyword evidence="5" id="KW-0503">Monooxygenase</keyword>
<dbReference type="OrthoDB" id="66881at2759"/>
<organism evidence="7">
    <name type="scientific">Capitella teleta</name>
    <name type="common">Polychaete worm</name>
    <dbReference type="NCBI Taxonomy" id="283909"/>
    <lineage>
        <taxon>Eukaryota</taxon>
        <taxon>Metazoa</taxon>
        <taxon>Spiralia</taxon>
        <taxon>Lophotrochozoa</taxon>
        <taxon>Annelida</taxon>
        <taxon>Polychaeta</taxon>
        <taxon>Sedentaria</taxon>
        <taxon>Scolecida</taxon>
        <taxon>Capitellidae</taxon>
        <taxon>Capitella</taxon>
    </lineage>
</organism>
<proteinExistence type="inferred from homology"/>
<dbReference type="GO" id="GO:0050661">
    <property type="term" value="F:NADP binding"/>
    <property type="evidence" value="ECO:0007669"/>
    <property type="project" value="InterPro"/>
</dbReference>
<evidence type="ECO:0000256" key="1">
    <source>
        <dbReference type="ARBA" id="ARBA00009183"/>
    </source>
</evidence>
<dbReference type="GO" id="GO:0050660">
    <property type="term" value="F:flavin adenine dinucleotide binding"/>
    <property type="evidence" value="ECO:0007669"/>
    <property type="project" value="InterPro"/>
</dbReference>
<dbReference type="EC" id="1.-.-.-" evidence="5"/>
<name>R7URH2_CAPTE</name>
<sequence>MESKRVCVIGAGPSGMAVLFHLNRQIKRNEIEVVCFEKTSHSGGMWNYDWRTGRWRSEGDLEKWIRFNTVVRHVRYDNASETFHVQVEDLAKRKLLSSEAFDYVLVASGHFSTPNFPDFPGLNQFPGRVSHSHDFRDASEYAGKRVLAIGGNGSWSEVDAIVFCTGYLHHFPYLDDNLRLKTSNVLYPPNLYKGIVWMGSNGDGSQNGGNRLLYIGMSNLFYTITFLEIEGYWAVKYIIGEVTLPRKQEMVDEWKLWVERSKKIRSVRGVPPFQSSYMRYLSDECGYPYDVNVDDLFDEIISHKYGPNQGIITCRDMSFTSKFTGNKSPPKKLPFMEEFDDSLEGFVNVNYGQRGSKL</sequence>
<evidence type="ECO:0000313" key="9">
    <source>
        <dbReference type="Proteomes" id="UP000014760"/>
    </source>
</evidence>
<dbReference type="Proteomes" id="UP000014760">
    <property type="component" value="Unassembled WGS sequence"/>
</dbReference>
<comment type="cofactor">
    <cofactor evidence="5">
        <name>FAD</name>
        <dbReference type="ChEBI" id="CHEBI:57692"/>
    </cofactor>
</comment>
<dbReference type="InterPro" id="IPR036188">
    <property type="entry name" value="FAD/NAD-bd_sf"/>
</dbReference>
<dbReference type="Pfam" id="PF13454">
    <property type="entry name" value="NAD_binding_9"/>
    <property type="match status" value="1"/>
</dbReference>
<keyword evidence="9" id="KW-1185">Reference proteome</keyword>
<dbReference type="OMA" id="INTWTER"/>
<keyword evidence="2 5" id="KW-0285">Flavoprotein</keyword>
<dbReference type="Gene3D" id="3.50.50.60">
    <property type="entry name" value="FAD/NAD(P)-binding domain"/>
    <property type="match status" value="3"/>
</dbReference>
<evidence type="ECO:0000313" key="7">
    <source>
        <dbReference type="EMBL" id="ELU06512.1"/>
    </source>
</evidence>
<evidence type="ECO:0000313" key="8">
    <source>
        <dbReference type="EnsemblMetazoa" id="CapteP218404"/>
    </source>
</evidence>
<dbReference type="Pfam" id="PF00743">
    <property type="entry name" value="FMO-like"/>
    <property type="match status" value="2"/>
</dbReference>
<evidence type="ECO:0000256" key="3">
    <source>
        <dbReference type="ARBA" id="ARBA00022827"/>
    </source>
</evidence>
<dbReference type="STRING" id="283909.R7URH2"/>
<dbReference type="HOGENOM" id="CLU_006909_3_0_1"/>
<dbReference type="EMBL" id="AMQN01022746">
    <property type="status" value="NOT_ANNOTATED_CDS"/>
    <property type="molecule type" value="Genomic_DNA"/>
</dbReference>
<keyword evidence="4 5" id="KW-0560">Oxidoreductase</keyword>
<reference evidence="9" key="1">
    <citation type="submission" date="2012-12" db="EMBL/GenBank/DDBJ databases">
        <authorList>
            <person name="Hellsten U."/>
            <person name="Grimwood J."/>
            <person name="Chapman J.A."/>
            <person name="Shapiro H."/>
            <person name="Aerts A."/>
            <person name="Otillar R.P."/>
            <person name="Terry A.Y."/>
            <person name="Boore J.L."/>
            <person name="Simakov O."/>
            <person name="Marletaz F."/>
            <person name="Cho S.-J."/>
            <person name="Edsinger-Gonzales E."/>
            <person name="Havlak P."/>
            <person name="Kuo D.-H."/>
            <person name="Larsson T."/>
            <person name="Lv J."/>
            <person name="Arendt D."/>
            <person name="Savage R."/>
            <person name="Osoegawa K."/>
            <person name="de Jong P."/>
            <person name="Lindberg D.R."/>
            <person name="Seaver E.C."/>
            <person name="Weisblat D.A."/>
            <person name="Putnam N.H."/>
            <person name="Grigoriev I.V."/>
            <person name="Rokhsar D.S."/>
        </authorList>
    </citation>
    <scope>NUCLEOTIDE SEQUENCE</scope>
    <source>
        <strain evidence="9">I ESC-2004</strain>
    </source>
</reference>
<feature type="domain" description="FAD-dependent urate hydroxylase HpyO/Asp monooxygenase CreE-like FAD/NAD(P)-binding" evidence="6">
    <location>
        <begin position="8"/>
        <end position="49"/>
    </location>
</feature>
<dbReference type="EMBL" id="KB300571">
    <property type="protein sequence ID" value="ELU06512.1"/>
    <property type="molecule type" value="Genomic_DNA"/>
</dbReference>
<evidence type="ECO:0000256" key="5">
    <source>
        <dbReference type="RuleBase" id="RU361177"/>
    </source>
</evidence>
<dbReference type="GO" id="GO:0004499">
    <property type="term" value="F:N,N-dimethylaniline monooxygenase activity"/>
    <property type="evidence" value="ECO:0007669"/>
    <property type="project" value="InterPro"/>
</dbReference>